<dbReference type="AlphaFoldDB" id="A0A0S4IXN7"/>
<sequence length="430" mass="46934">MDNNTWIFSDSADRATFERQGGFVNTSALTGLNPRWQPRLVIDVASMPSVNAAHNVTEIVRGLQGTADGHAALSHEILNPTVGVPDWFHDAAPRNPFEADPIPRGSLLNTRPVAYEPLREYCKAALSRCDEDALSSAVSQWVRWGVEGYAASRRRKRHRTEEGHEEPPLGDNDSKNVEGESKGDDVPKKSGAERTHAEDAAAAGVAEHSENDGDSGDDVATDSQLPSVDVMSNILVALVMNRRDMLLHDRFGNVAKVIDEEAFGTTSREEAESNLETPNLSMSDALKLVRGTTKVLRDAVHRQRRVVRRFGSSGLEGLVAHHAKEANSATSAGNHAYPSVPLLDSVREQHGRVIAALDALADAQCRFMDAHREARVALEDAAEAVRLIEVEQQGMDTLLKATALECNAVDEVRQILVQELRSLKTSLPSR</sequence>
<keyword evidence="3" id="KW-1185">Reference proteome</keyword>
<dbReference type="VEuPathDB" id="TriTrypDB:BSAL_79500"/>
<protein>
    <submittedName>
        <fullName evidence="2">Uncharacterized protein</fullName>
    </submittedName>
</protein>
<evidence type="ECO:0000313" key="3">
    <source>
        <dbReference type="Proteomes" id="UP000051952"/>
    </source>
</evidence>
<evidence type="ECO:0000256" key="1">
    <source>
        <dbReference type="SAM" id="MobiDB-lite"/>
    </source>
</evidence>
<accession>A0A0S4IXN7</accession>
<dbReference type="Proteomes" id="UP000051952">
    <property type="component" value="Unassembled WGS sequence"/>
</dbReference>
<name>A0A0S4IXN7_BODSA</name>
<feature type="region of interest" description="Disordered" evidence="1">
    <location>
        <begin position="152"/>
        <end position="224"/>
    </location>
</feature>
<evidence type="ECO:0000313" key="2">
    <source>
        <dbReference type="EMBL" id="CUG44209.1"/>
    </source>
</evidence>
<reference evidence="3" key="1">
    <citation type="submission" date="2015-09" db="EMBL/GenBank/DDBJ databases">
        <authorList>
            <consortium name="Pathogen Informatics"/>
        </authorList>
    </citation>
    <scope>NUCLEOTIDE SEQUENCE [LARGE SCALE GENOMIC DNA]</scope>
    <source>
        <strain evidence="3">Lake Konstanz</strain>
    </source>
</reference>
<gene>
    <name evidence="2" type="ORF">BSAL_79500</name>
</gene>
<proteinExistence type="predicted"/>
<feature type="compositionally biased region" description="Basic and acidic residues" evidence="1">
    <location>
        <begin position="159"/>
        <end position="199"/>
    </location>
</feature>
<dbReference type="EMBL" id="CYKH01000813">
    <property type="protein sequence ID" value="CUG44209.1"/>
    <property type="molecule type" value="Genomic_DNA"/>
</dbReference>
<organism evidence="2 3">
    <name type="scientific">Bodo saltans</name>
    <name type="common">Flagellated protozoan</name>
    <dbReference type="NCBI Taxonomy" id="75058"/>
    <lineage>
        <taxon>Eukaryota</taxon>
        <taxon>Discoba</taxon>
        <taxon>Euglenozoa</taxon>
        <taxon>Kinetoplastea</taxon>
        <taxon>Metakinetoplastina</taxon>
        <taxon>Eubodonida</taxon>
        <taxon>Bodonidae</taxon>
        <taxon>Bodo</taxon>
    </lineage>
</organism>